<dbReference type="SUPFAM" id="SSF103473">
    <property type="entry name" value="MFS general substrate transporter"/>
    <property type="match status" value="2"/>
</dbReference>
<dbReference type="InterPro" id="IPR011701">
    <property type="entry name" value="MFS"/>
</dbReference>
<protein>
    <recommendedName>
        <fullName evidence="7">Major facilitator superfamily (MFS) profile domain-containing protein</fullName>
    </recommendedName>
</protein>
<evidence type="ECO:0000256" key="1">
    <source>
        <dbReference type="ARBA" id="ARBA00004141"/>
    </source>
</evidence>
<feature type="transmembrane region" description="Helical" evidence="6">
    <location>
        <begin position="138"/>
        <end position="157"/>
    </location>
</feature>
<evidence type="ECO:0000256" key="2">
    <source>
        <dbReference type="ARBA" id="ARBA00022692"/>
    </source>
</evidence>
<dbReference type="PANTHER" id="PTHR42718:SF23">
    <property type="entry name" value="MAJOR FACILITATOR SUPERFAMILY (MFS) PROFILE DOMAIN-CONTAINING PROTEIN"/>
    <property type="match status" value="1"/>
</dbReference>
<keyword evidence="2 6" id="KW-0812">Transmembrane</keyword>
<feature type="transmembrane region" description="Helical" evidence="6">
    <location>
        <begin position="300"/>
        <end position="318"/>
    </location>
</feature>
<feature type="transmembrane region" description="Helical" evidence="6">
    <location>
        <begin position="511"/>
        <end position="530"/>
    </location>
</feature>
<proteinExistence type="predicted"/>
<feature type="transmembrane region" description="Helical" evidence="6">
    <location>
        <begin position="111"/>
        <end position="131"/>
    </location>
</feature>
<dbReference type="GO" id="GO:0016020">
    <property type="term" value="C:membrane"/>
    <property type="evidence" value="ECO:0007669"/>
    <property type="project" value="UniProtKB-SubCell"/>
</dbReference>
<dbReference type="AlphaFoldDB" id="A0A9P4WAD6"/>
<feature type="transmembrane region" description="Helical" evidence="6">
    <location>
        <begin position="472"/>
        <end position="491"/>
    </location>
</feature>
<dbReference type="Gene3D" id="1.20.1250.20">
    <property type="entry name" value="MFS general substrate transporter like domains"/>
    <property type="match status" value="2"/>
</dbReference>
<comment type="subcellular location">
    <subcellularLocation>
        <location evidence="1">Membrane</location>
        <topology evidence="1">Multi-pass membrane protein</topology>
    </subcellularLocation>
</comment>
<feature type="transmembrane region" description="Helical" evidence="6">
    <location>
        <begin position="339"/>
        <end position="362"/>
    </location>
</feature>
<feature type="transmembrane region" description="Helical" evidence="6">
    <location>
        <begin position="403"/>
        <end position="421"/>
    </location>
</feature>
<dbReference type="InterPro" id="IPR020846">
    <property type="entry name" value="MFS_dom"/>
</dbReference>
<dbReference type="EMBL" id="SWKU01000014">
    <property type="protein sequence ID" value="KAF3000952.1"/>
    <property type="molecule type" value="Genomic_DNA"/>
</dbReference>
<dbReference type="Pfam" id="PF07690">
    <property type="entry name" value="MFS_1"/>
    <property type="match status" value="1"/>
</dbReference>
<feature type="transmembrane region" description="Helical" evidence="6">
    <location>
        <begin position="200"/>
        <end position="225"/>
    </location>
</feature>
<feature type="transmembrane region" description="Helical" evidence="6">
    <location>
        <begin position="368"/>
        <end position="391"/>
    </location>
</feature>
<gene>
    <name evidence="8" type="ORF">E8E13_009084</name>
</gene>
<evidence type="ECO:0000256" key="6">
    <source>
        <dbReference type="SAM" id="Phobius"/>
    </source>
</evidence>
<feature type="region of interest" description="Disordered" evidence="5">
    <location>
        <begin position="1"/>
        <end position="60"/>
    </location>
</feature>
<evidence type="ECO:0000256" key="3">
    <source>
        <dbReference type="ARBA" id="ARBA00022989"/>
    </source>
</evidence>
<dbReference type="PROSITE" id="PS50850">
    <property type="entry name" value="MFS"/>
    <property type="match status" value="1"/>
</dbReference>
<dbReference type="InterPro" id="IPR036259">
    <property type="entry name" value="MFS_trans_sf"/>
</dbReference>
<accession>A0A9P4WAD6</accession>
<feature type="transmembrane region" description="Helical" evidence="6">
    <location>
        <begin position="163"/>
        <end position="188"/>
    </location>
</feature>
<dbReference type="GO" id="GO:0022857">
    <property type="term" value="F:transmembrane transporter activity"/>
    <property type="evidence" value="ECO:0007669"/>
    <property type="project" value="InterPro"/>
</dbReference>
<dbReference type="Proteomes" id="UP000801428">
    <property type="component" value="Unassembled WGS sequence"/>
</dbReference>
<feature type="domain" description="Major facilitator superfamily (MFS) profile" evidence="7">
    <location>
        <begin position="73"/>
        <end position="535"/>
    </location>
</feature>
<feature type="transmembrane region" description="Helical" evidence="6">
    <location>
        <begin position="231"/>
        <end position="249"/>
    </location>
</feature>
<dbReference type="OrthoDB" id="2985014at2759"/>
<feature type="transmembrane region" description="Helical" evidence="6">
    <location>
        <begin position="269"/>
        <end position="288"/>
    </location>
</feature>
<dbReference type="PANTHER" id="PTHR42718">
    <property type="entry name" value="MAJOR FACILITATOR SUPERFAMILY MULTIDRUG TRANSPORTER MFSC"/>
    <property type="match status" value="1"/>
</dbReference>
<feature type="transmembrane region" description="Helical" evidence="6">
    <location>
        <begin position="427"/>
        <end position="452"/>
    </location>
</feature>
<evidence type="ECO:0000313" key="8">
    <source>
        <dbReference type="EMBL" id="KAF3000952.1"/>
    </source>
</evidence>
<comment type="caution">
    <text evidence="8">The sequence shown here is derived from an EMBL/GenBank/DDBJ whole genome shotgun (WGS) entry which is preliminary data.</text>
</comment>
<evidence type="ECO:0000256" key="5">
    <source>
        <dbReference type="SAM" id="MobiDB-lite"/>
    </source>
</evidence>
<feature type="compositionally biased region" description="Basic and acidic residues" evidence="5">
    <location>
        <begin position="20"/>
        <end position="41"/>
    </location>
</feature>
<name>A0A9P4WAD6_CURKU</name>
<keyword evidence="9" id="KW-1185">Reference proteome</keyword>
<evidence type="ECO:0000256" key="4">
    <source>
        <dbReference type="ARBA" id="ARBA00023136"/>
    </source>
</evidence>
<feature type="transmembrane region" description="Helical" evidence="6">
    <location>
        <begin position="72"/>
        <end position="99"/>
    </location>
</feature>
<keyword evidence="4 6" id="KW-0472">Membrane</keyword>
<keyword evidence="3 6" id="KW-1133">Transmembrane helix</keyword>
<organism evidence="8 9">
    <name type="scientific">Curvularia kusanoi</name>
    <name type="common">Cochliobolus kusanoi</name>
    <dbReference type="NCBI Taxonomy" id="90978"/>
    <lineage>
        <taxon>Eukaryota</taxon>
        <taxon>Fungi</taxon>
        <taxon>Dikarya</taxon>
        <taxon>Ascomycota</taxon>
        <taxon>Pezizomycotina</taxon>
        <taxon>Dothideomycetes</taxon>
        <taxon>Pleosporomycetidae</taxon>
        <taxon>Pleosporales</taxon>
        <taxon>Pleosporineae</taxon>
        <taxon>Pleosporaceae</taxon>
        <taxon>Curvularia</taxon>
    </lineage>
</organism>
<feature type="region of interest" description="Disordered" evidence="5">
    <location>
        <begin position="537"/>
        <end position="562"/>
    </location>
</feature>
<sequence>MTADPGQFEQGLDKNLNMGPHKDLDKDLEKELEKDLDKELDSSPSLVSSEGEEEEDPNARPACFKSTFQECLFVLSVTMAVAMTSVLTGSITVMSSYAAKDLNMTNAETTWMNAACSLSAGSLLLFFGSIADLFGRKTMFIGSMLMFSVVSLGTGFAKDGVTIDVLCGILGIFSAAAVPPAQGILGTIYNKPSPRKNKAFGCFSAGNPLGFVFGTILSGVFTQVFSWRASFYLIAITYFLTAIVAFLTVPVDKMPKQTLDRETLKKLDLPGTAMTIAGIGMFCAALSLAGDAPQGWKTPYVLVLLIVGLLLIAAFIVWELKYPFAIVDMKVFKDRDFSLLLLILALGFLGFPVFSFWLALYFQVELKYSALMTGVHMLPMVVVGLLANAIAALAQHKVSNKRLMGIGACAYVAAFTLAAVQRQGNSYWAFSFPALCLCVIGADFEFIVANMYVLSSMPANKQSIAGSLLQTLTRLCTAVGYGIATAIFNAIEESPPRSGYYAADPVAPYASVFWFAMGVCFLAVLFVPFLRITTQGHKGDTGRVNEANPTTGPADLESGTKE</sequence>
<reference evidence="8" key="1">
    <citation type="submission" date="2019-04" db="EMBL/GenBank/DDBJ databases">
        <title>Sequencing of skin fungus with MAO and IRED activity.</title>
        <authorList>
            <person name="Marsaioli A.J."/>
            <person name="Bonatto J.M.C."/>
            <person name="Reis Junior O."/>
        </authorList>
    </citation>
    <scope>NUCLEOTIDE SEQUENCE</scope>
    <source>
        <strain evidence="8">30M1</strain>
    </source>
</reference>
<evidence type="ECO:0000313" key="9">
    <source>
        <dbReference type="Proteomes" id="UP000801428"/>
    </source>
</evidence>
<evidence type="ECO:0000259" key="7">
    <source>
        <dbReference type="PROSITE" id="PS50850"/>
    </source>
</evidence>